<dbReference type="Pfam" id="PF12706">
    <property type="entry name" value="Lactamase_B_2"/>
    <property type="match status" value="1"/>
</dbReference>
<sequence>MSATPLTVTFLGTGTSQGVPVIGCDCEVCRSADPRDNRLRTSVLLTKGATKVVIDCGPDFRQQMLRSETDHLDAVVLTHEHNDHIIGMDDVRPFNFKNKADMPVYASEQVIKELKNRFAYVFAANPYPGAPMLKPIPISEKDDFSIGSLTFQPIAVLHGRMPVLGFRVDDFTYITDMKTIGEEEKQKIVGTHTLVVNALHHSEHHSHLNLKEALAFIAEIRPQQAYLTHMSHRMGLHEIVNAELPEGVALAYDGLEIQFCKS</sequence>
<gene>
    <name evidence="2" type="ORF">CRP01_27330</name>
</gene>
<comment type="caution">
    <text evidence="2">The sequence shown here is derived from an EMBL/GenBank/DDBJ whole genome shotgun (WGS) entry which is preliminary data.</text>
</comment>
<dbReference type="PANTHER" id="PTHR42663">
    <property type="entry name" value="HYDROLASE C777.06C-RELATED-RELATED"/>
    <property type="match status" value="1"/>
</dbReference>
<dbReference type="GO" id="GO:0016787">
    <property type="term" value="F:hydrolase activity"/>
    <property type="evidence" value="ECO:0007669"/>
    <property type="project" value="UniProtKB-KW"/>
</dbReference>
<organism evidence="2 3">
    <name type="scientific">Flavilitoribacter nigricans (strain ATCC 23147 / DSM 23189 / NBRC 102662 / NCIMB 1420 / SS-2)</name>
    <name type="common">Lewinella nigricans</name>
    <dbReference type="NCBI Taxonomy" id="1122177"/>
    <lineage>
        <taxon>Bacteria</taxon>
        <taxon>Pseudomonadati</taxon>
        <taxon>Bacteroidota</taxon>
        <taxon>Saprospiria</taxon>
        <taxon>Saprospirales</taxon>
        <taxon>Lewinellaceae</taxon>
        <taxon>Flavilitoribacter</taxon>
    </lineage>
</organism>
<protein>
    <submittedName>
        <fullName evidence="2">MBL fold metallo-hydrolase</fullName>
    </submittedName>
</protein>
<name>A0A2D0N5G3_FLAN2</name>
<dbReference type="InterPro" id="IPR001279">
    <property type="entry name" value="Metallo-B-lactamas"/>
</dbReference>
<dbReference type="OrthoDB" id="9781189at2"/>
<dbReference type="SMART" id="SM00849">
    <property type="entry name" value="Lactamase_B"/>
    <property type="match status" value="1"/>
</dbReference>
<dbReference type="CDD" id="cd16279">
    <property type="entry name" value="metallo-hydrolase-like_MBL-fold"/>
    <property type="match status" value="1"/>
</dbReference>
<evidence type="ECO:0000313" key="2">
    <source>
        <dbReference type="EMBL" id="PHN03399.1"/>
    </source>
</evidence>
<keyword evidence="2" id="KW-0378">Hydrolase</keyword>
<feature type="domain" description="Metallo-beta-lactamase" evidence="1">
    <location>
        <begin position="39"/>
        <end position="229"/>
    </location>
</feature>
<dbReference type="RefSeq" id="WP_099153235.1">
    <property type="nucleotide sequence ID" value="NZ_PDUD01000032.1"/>
</dbReference>
<keyword evidence="3" id="KW-1185">Reference proteome</keyword>
<evidence type="ECO:0000313" key="3">
    <source>
        <dbReference type="Proteomes" id="UP000223913"/>
    </source>
</evidence>
<proteinExistence type="predicted"/>
<dbReference type="Proteomes" id="UP000223913">
    <property type="component" value="Unassembled WGS sequence"/>
</dbReference>
<dbReference type="PANTHER" id="PTHR42663:SF6">
    <property type="entry name" value="HYDROLASE C777.06C-RELATED"/>
    <property type="match status" value="1"/>
</dbReference>
<dbReference type="SUPFAM" id="SSF56281">
    <property type="entry name" value="Metallo-hydrolase/oxidoreductase"/>
    <property type="match status" value="1"/>
</dbReference>
<dbReference type="AlphaFoldDB" id="A0A2D0N5G3"/>
<dbReference type="Gene3D" id="3.60.15.10">
    <property type="entry name" value="Ribonuclease Z/Hydroxyacylglutathione hydrolase-like"/>
    <property type="match status" value="1"/>
</dbReference>
<evidence type="ECO:0000259" key="1">
    <source>
        <dbReference type="SMART" id="SM00849"/>
    </source>
</evidence>
<accession>A0A2D0N5G3</accession>
<dbReference type="InterPro" id="IPR036866">
    <property type="entry name" value="RibonucZ/Hydroxyglut_hydro"/>
</dbReference>
<reference evidence="2 3" key="1">
    <citation type="submission" date="2017-10" db="EMBL/GenBank/DDBJ databases">
        <title>The draft genome sequence of Lewinella nigricans NBRC 102662.</title>
        <authorList>
            <person name="Wang K."/>
        </authorList>
    </citation>
    <scope>NUCLEOTIDE SEQUENCE [LARGE SCALE GENOMIC DNA]</scope>
    <source>
        <strain evidence="2 3">NBRC 102662</strain>
    </source>
</reference>
<dbReference type="EMBL" id="PDUD01000032">
    <property type="protein sequence ID" value="PHN03399.1"/>
    <property type="molecule type" value="Genomic_DNA"/>
</dbReference>